<dbReference type="PANTHER" id="PTHR23088:SF27">
    <property type="entry name" value="DEAMINATED GLUTATHIONE AMIDASE"/>
    <property type="match status" value="1"/>
</dbReference>
<dbReference type="Proteomes" id="UP000518316">
    <property type="component" value="Unassembled WGS sequence"/>
</dbReference>
<evidence type="ECO:0000259" key="2">
    <source>
        <dbReference type="PROSITE" id="PS50263"/>
    </source>
</evidence>
<evidence type="ECO:0000313" key="3">
    <source>
        <dbReference type="EMBL" id="MBB1070702.1"/>
    </source>
</evidence>
<gene>
    <name evidence="3" type="ORF">H5S40_11165</name>
</gene>
<dbReference type="AlphaFoldDB" id="A0A7W3TTR2"/>
<dbReference type="PROSITE" id="PS50263">
    <property type="entry name" value="CN_HYDROLASE"/>
    <property type="match status" value="1"/>
</dbReference>
<evidence type="ECO:0000256" key="1">
    <source>
        <dbReference type="ARBA" id="ARBA00010613"/>
    </source>
</evidence>
<keyword evidence="3" id="KW-0378">Hydrolase</keyword>
<dbReference type="GO" id="GO:0016787">
    <property type="term" value="F:hydrolase activity"/>
    <property type="evidence" value="ECO:0007669"/>
    <property type="project" value="UniProtKB-KW"/>
</dbReference>
<dbReference type="EMBL" id="JACIVC010000072">
    <property type="protein sequence ID" value="MBB1070702.1"/>
    <property type="molecule type" value="Genomic_DNA"/>
</dbReference>
<organism evidence="3 4">
    <name type="scientific">Limosilactobacillus albertensis</name>
    <dbReference type="NCBI Taxonomy" id="2759752"/>
    <lineage>
        <taxon>Bacteria</taxon>
        <taxon>Bacillati</taxon>
        <taxon>Bacillota</taxon>
        <taxon>Bacilli</taxon>
        <taxon>Lactobacillales</taxon>
        <taxon>Lactobacillaceae</taxon>
        <taxon>Limosilactobacillus</taxon>
    </lineage>
</organism>
<dbReference type="RefSeq" id="WP_182599253.1">
    <property type="nucleotide sequence ID" value="NZ_JACIVC010000072.1"/>
</dbReference>
<evidence type="ECO:0000313" key="4">
    <source>
        <dbReference type="Proteomes" id="UP000518316"/>
    </source>
</evidence>
<dbReference type="Pfam" id="PF00795">
    <property type="entry name" value="CN_hydrolase"/>
    <property type="match status" value="1"/>
</dbReference>
<keyword evidence="4" id="KW-1185">Reference proteome</keyword>
<reference evidence="3 4" key="1">
    <citation type="submission" date="2020-07" db="EMBL/GenBank/DDBJ databases">
        <title>Description of Limosilactobacillus balticus sp. nov., Limosilactobacillus agrestis sp. nov., Limosilactobacillus albertensis sp. nov., Limosilactobacillus rudii sp. nov., Limosilactobacillus fastidiosus sp. nov., five novel Limosilactobacillus species isolated from the vertebrate gastrointestinal tract, and proposal of 6 subspecies of Limosilactobacillus reuteri adapted to the gastrointestinal tract of specific vertebrate hosts.</title>
        <authorList>
            <person name="Li F."/>
            <person name="Cheng C."/>
            <person name="Zheng J."/>
            <person name="Quevedo R.M."/>
            <person name="Li J."/>
            <person name="Roos S."/>
            <person name="Gaenzle M.G."/>
            <person name="Walter J."/>
        </authorList>
    </citation>
    <scope>NUCLEOTIDE SEQUENCE [LARGE SCALE GENOMIC DNA]</scope>
    <source>
        <strain evidence="3 4">RRLNB_1_1</strain>
    </source>
</reference>
<accession>A0A7W3TTR2</accession>
<comment type="similarity">
    <text evidence="1">Belongs to the carbon-nitrogen hydrolase superfamily. NIT1/NIT2 family.</text>
</comment>
<dbReference type="PANTHER" id="PTHR23088">
    <property type="entry name" value="NITRILASE-RELATED"/>
    <property type="match status" value="1"/>
</dbReference>
<proteinExistence type="inferred from homology"/>
<dbReference type="CDD" id="cd07583">
    <property type="entry name" value="nitrilase_5"/>
    <property type="match status" value="1"/>
</dbReference>
<dbReference type="InterPro" id="IPR003010">
    <property type="entry name" value="C-N_Hydrolase"/>
</dbReference>
<protein>
    <submittedName>
        <fullName evidence="3">Carbon-nitrogen family hydrolase</fullName>
    </submittedName>
</protein>
<sequence length="261" mass="29207">MKRKVALVQMDIQLGSPEANYQKAAQAIKAAASHHADIVVLPEMWNIGYALSDLKDIADNNGQKTQQFLSKLALENKINIVGGSVAISRGTSFYNTSYIYDQTGQLIGTYDKVHLFGLMDENQYLKAGVKESHFALAGIPSASFICYDLRFPEWVRTTARHGADILYFPAEWPSSRIKQWKIMLQSRAIENQAFVVAVNRVGTDLDNEFNGHSLVIDPLGNIICDGGEDEQVCYAEIDLEKLAEVRGPIPVFKDRRPELYH</sequence>
<dbReference type="SUPFAM" id="SSF56317">
    <property type="entry name" value="Carbon-nitrogen hydrolase"/>
    <property type="match status" value="1"/>
</dbReference>
<comment type="caution">
    <text evidence="3">The sequence shown here is derived from an EMBL/GenBank/DDBJ whole genome shotgun (WGS) entry which is preliminary data.</text>
</comment>
<dbReference type="Gene3D" id="3.60.110.10">
    <property type="entry name" value="Carbon-nitrogen hydrolase"/>
    <property type="match status" value="1"/>
</dbReference>
<feature type="domain" description="CN hydrolase" evidence="2">
    <location>
        <begin position="3"/>
        <end position="239"/>
    </location>
</feature>
<dbReference type="InterPro" id="IPR036526">
    <property type="entry name" value="C-N_Hydrolase_sf"/>
</dbReference>
<name>A0A7W3TTR2_9LACO</name>